<organism evidence="4 5">
    <name type="scientific">Cryptotermes secundus</name>
    <dbReference type="NCBI Taxonomy" id="105785"/>
    <lineage>
        <taxon>Eukaryota</taxon>
        <taxon>Metazoa</taxon>
        <taxon>Ecdysozoa</taxon>
        <taxon>Arthropoda</taxon>
        <taxon>Hexapoda</taxon>
        <taxon>Insecta</taxon>
        <taxon>Pterygota</taxon>
        <taxon>Neoptera</taxon>
        <taxon>Polyneoptera</taxon>
        <taxon>Dictyoptera</taxon>
        <taxon>Blattodea</taxon>
        <taxon>Blattoidea</taxon>
        <taxon>Termitoidae</taxon>
        <taxon>Kalotermitidae</taxon>
        <taxon>Cryptotermitinae</taxon>
        <taxon>Cryptotermes</taxon>
    </lineage>
</organism>
<dbReference type="Proteomes" id="UP000235965">
    <property type="component" value="Unassembled WGS sequence"/>
</dbReference>
<dbReference type="GO" id="GO:0008061">
    <property type="term" value="F:chitin binding"/>
    <property type="evidence" value="ECO:0007669"/>
    <property type="project" value="InterPro"/>
</dbReference>
<name>A0A2J7QCK6_9NEOP</name>
<dbReference type="PANTHER" id="PTHR22933">
    <property type="entry name" value="FI18007P1-RELATED"/>
    <property type="match status" value="1"/>
</dbReference>
<feature type="domain" description="Chitin-binding type-2" evidence="3">
    <location>
        <begin position="64"/>
        <end position="122"/>
    </location>
</feature>
<proteinExistence type="predicted"/>
<protein>
    <recommendedName>
        <fullName evidence="3">Chitin-binding type-2 domain-containing protein</fullName>
    </recommendedName>
</protein>
<evidence type="ECO:0000259" key="3">
    <source>
        <dbReference type="PROSITE" id="PS50940"/>
    </source>
</evidence>
<gene>
    <name evidence="4" type="ORF">B7P43_G02661</name>
</gene>
<dbReference type="PROSITE" id="PS50940">
    <property type="entry name" value="CHIT_BIND_II"/>
    <property type="match status" value="1"/>
</dbReference>
<dbReference type="PANTHER" id="PTHR22933:SF44">
    <property type="entry name" value="RE15157P"/>
    <property type="match status" value="1"/>
</dbReference>
<keyword evidence="2" id="KW-0732">Signal</keyword>
<evidence type="ECO:0000256" key="1">
    <source>
        <dbReference type="SAM" id="MobiDB-lite"/>
    </source>
</evidence>
<accession>A0A2J7QCK6</accession>
<dbReference type="EMBL" id="NEVH01016289">
    <property type="protein sequence ID" value="PNF26314.1"/>
    <property type="molecule type" value="Genomic_DNA"/>
</dbReference>
<dbReference type="GO" id="GO:0005576">
    <property type="term" value="C:extracellular region"/>
    <property type="evidence" value="ECO:0007669"/>
    <property type="project" value="InterPro"/>
</dbReference>
<keyword evidence="5" id="KW-1185">Reference proteome</keyword>
<dbReference type="AlphaFoldDB" id="A0A2J7QCK6"/>
<evidence type="ECO:0000256" key="2">
    <source>
        <dbReference type="SAM" id="SignalP"/>
    </source>
</evidence>
<dbReference type="STRING" id="105785.A0A2J7QCK6"/>
<feature type="chain" id="PRO_5014471296" description="Chitin-binding type-2 domain-containing protein" evidence="2">
    <location>
        <begin position="42"/>
        <end position="505"/>
    </location>
</feature>
<evidence type="ECO:0000313" key="5">
    <source>
        <dbReference type="Proteomes" id="UP000235965"/>
    </source>
</evidence>
<dbReference type="InterPro" id="IPR002557">
    <property type="entry name" value="Chitin-bd_dom"/>
</dbReference>
<dbReference type="InParanoid" id="A0A2J7QCK6"/>
<dbReference type="Pfam" id="PF01607">
    <property type="entry name" value="CBM_14"/>
    <property type="match status" value="1"/>
</dbReference>
<reference evidence="4 5" key="1">
    <citation type="submission" date="2017-12" db="EMBL/GenBank/DDBJ databases">
        <title>Hemimetabolous genomes reveal molecular basis of termite eusociality.</title>
        <authorList>
            <person name="Harrison M.C."/>
            <person name="Jongepier E."/>
            <person name="Robertson H.M."/>
            <person name="Arning N."/>
            <person name="Bitard-Feildel T."/>
            <person name="Chao H."/>
            <person name="Childers C.P."/>
            <person name="Dinh H."/>
            <person name="Doddapaneni H."/>
            <person name="Dugan S."/>
            <person name="Gowin J."/>
            <person name="Greiner C."/>
            <person name="Han Y."/>
            <person name="Hu H."/>
            <person name="Hughes D.S.T."/>
            <person name="Huylmans A.-K."/>
            <person name="Kemena C."/>
            <person name="Kremer L.P.M."/>
            <person name="Lee S.L."/>
            <person name="Lopez-Ezquerra A."/>
            <person name="Mallet L."/>
            <person name="Monroy-Kuhn J.M."/>
            <person name="Moser A."/>
            <person name="Murali S.C."/>
            <person name="Muzny D.M."/>
            <person name="Otani S."/>
            <person name="Piulachs M.-D."/>
            <person name="Poelchau M."/>
            <person name="Qu J."/>
            <person name="Schaub F."/>
            <person name="Wada-Katsumata A."/>
            <person name="Worley K.C."/>
            <person name="Xie Q."/>
            <person name="Ylla G."/>
            <person name="Poulsen M."/>
            <person name="Gibbs R.A."/>
            <person name="Schal C."/>
            <person name="Richards S."/>
            <person name="Belles X."/>
            <person name="Korb J."/>
            <person name="Bornberg-Bauer E."/>
        </authorList>
    </citation>
    <scope>NUCLEOTIDE SEQUENCE [LARGE SCALE GENOMIC DNA]</scope>
    <source>
        <tissue evidence="4">Whole body</tissue>
    </source>
</reference>
<feature type="region of interest" description="Disordered" evidence="1">
    <location>
        <begin position="221"/>
        <end position="255"/>
    </location>
</feature>
<feature type="compositionally biased region" description="Polar residues" evidence="1">
    <location>
        <begin position="227"/>
        <end position="254"/>
    </location>
</feature>
<comment type="caution">
    <text evidence="4">The sequence shown here is derived from an EMBL/GenBank/DDBJ whole genome shotgun (WGS) entry which is preliminary data.</text>
</comment>
<dbReference type="InterPro" id="IPR052976">
    <property type="entry name" value="Scoloptoxin-like"/>
</dbReference>
<evidence type="ECO:0000313" key="4">
    <source>
        <dbReference type="EMBL" id="PNF26314.1"/>
    </source>
</evidence>
<feature type="signal peptide" evidence="2">
    <location>
        <begin position="1"/>
        <end position="41"/>
    </location>
</feature>
<sequence length="505" mass="56954">MNSSDRGMLWFQSLDPVALRCHLHGIAAVFLLILLVQQGIAQQADDKGDAPNHGVETPAGYRTSFSCVGRLAGYYADISSGCQLYHMCDLEGRRYTNACPKMTLFQQRMMICDHWYMVNCNTSEQDYGANQLIGQRDKPFVGPDEHLHHREPVHIFTILQNLGSLQRLNWFPEVINQMQQNSAPINNTVSYNGRLMDRIQEDQSSKITSTEPHSTANRIARNRDINTTESQTASSQISDSGNLTETMDSNSSARSRALPLAYTNNPFFQSLLLRTTPPTPQNMTSVLMHFDTSRSPNNDTAKLKDDQNFTMSQTSDELEDLSKLKFSSTRILSQQLSTKETNEVSVRFGNSEVEDMPASFTQHKVPAVYTNNSFLQYLTKTFTVSNSTTMPQNTEETTTPRVNISVDESKYDLNNTVQIHLLDPRRMFFIPESDKNRTESSNYDFQTGNVTLLFISVPLTADNGNQSVMHFRSDALVTEGRNPNCLRCHPSFLLPGTCHPCVIIR</sequence>
<dbReference type="OrthoDB" id="6379319at2759"/>
<dbReference type="InterPro" id="IPR036508">
    <property type="entry name" value="Chitin-bd_dom_sf"/>
</dbReference>
<dbReference type="Gene3D" id="2.170.140.10">
    <property type="entry name" value="Chitin binding domain"/>
    <property type="match status" value="1"/>
</dbReference>
<dbReference type="SUPFAM" id="SSF57625">
    <property type="entry name" value="Invertebrate chitin-binding proteins"/>
    <property type="match status" value="1"/>
</dbReference>